<evidence type="ECO:0000313" key="7">
    <source>
        <dbReference type="EMBL" id="EFQ03989.1"/>
    </source>
</evidence>
<dbReference type="GO" id="GO:0009236">
    <property type="term" value="P:cobalamin biosynthetic process"/>
    <property type="evidence" value="ECO:0007669"/>
    <property type="project" value="UniProtKB-UniPathway"/>
</dbReference>
<evidence type="ECO:0000256" key="1">
    <source>
        <dbReference type="ARBA" id="ARBA00004953"/>
    </source>
</evidence>
<comment type="pathway">
    <text evidence="1">Cofactor biosynthesis; adenosylcobalamin biosynthesis.</text>
</comment>
<dbReference type="Proteomes" id="UP000003195">
    <property type="component" value="Unassembled WGS sequence"/>
</dbReference>
<dbReference type="InterPro" id="IPR014777">
    <property type="entry name" value="4pyrrole_Mease_sub1"/>
</dbReference>
<comment type="caution">
    <text evidence="7">The sequence shown here is derived from an EMBL/GenBank/DDBJ whole genome shotgun (WGS) entry which is preliminary data.</text>
</comment>
<dbReference type="SUPFAM" id="SSF53790">
    <property type="entry name" value="Tetrapyrrole methylase"/>
    <property type="match status" value="1"/>
</dbReference>
<keyword evidence="8" id="KW-1185">Reference proteome</keyword>
<evidence type="ECO:0000313" key="8">
    <source>
        <dbReference type="Proteomes" id="UP000003195"/>
    </source>
</evidence>
<keyword evidence="4 7" id="KW-0808">Transferase</keyword>
<dbReference type="STRING" id="706434.HMPREF9429_01172"/>
<name>E2ZC02_9FIRM</name>
<dbReference type="Pfam" id="PF00590">
    <property type="entry name" value="TP_methylase"/>
    <property type="match status" value="1"/>
</dbReference>
<evidence type="ECO:0000256" key="5">
    <source>
        <dbReference type="ARBA" id="ARBA00022691"/>
    </source>
</evidence>
<sequence length="243" mass="26332">MKGKIYVIGLGPGGKQDMTYRAVAALHECDVIAGYTTYIDLIKADFADKEFIVTGMRKETERCKAAVETARQGKTVAMVSSGDAGIYGMAGIMYEVAEAYDDVDIEVVPGITAAGSGGALLGAPLVADSCLISLSDLLTPLEKIMKRVEAAAETDFVICLYNPASKGRPDYLKQACQIIRNYREDKTPVGIVRNIGRSEESVRIMTLAEATDAQVDMFTTVIIGNSRTRIIKDKMVTPRGYRL</sequence>
<dbReference type="eggNOG" id="COG1010">
    <property type="taxonomic scope" value="Bacteria"/>
</dbReference>
<feature type="domain" description="Tetrapyrrole methylase" evidence="6">
    <location>
        <begin position="4"/>
        <end position="210"/>
    </location>
</feature>
<dbReference type="GO" id="GO:0030789">
    <property type="term" value="F:precorrin-3B C17-methyltransferase activity"/>
    <property type="evidence" value="ECO:0007669"/>
    <property type="project" value="UniProtKB-EC"/>
</dbReference>
<dbReference type="InterPro" id="IPR000878">
    <property type="entry name" value="4pyrrol_Mease"/>
</dbReference>
<reference evidence="7 8" key="1">
    <citation type="submission" date="2010-08" db="EMBL/GenBank/DDBJ databases">
        <authorList>
            <person name="Weinstock G."/>
            <person name="Sodergren E."/>
            <person name="Clifton S."/>
            <person name="Fulton L."/>
            <person name="Fulton B."/>
            <person name="Courtney L."/>
            <person name="Fronick C."/>
            <person name="Harrison M."/>
            <person name="Strong C."/>
            <person name="Farmer C."/>
            <person name="Delahaunty K."/>
            <person name="Markovic C."/>
            <person name="Hall O."/>
            <person name="Minx P."/>
            <person name="Tomlinson C."/>
            <person name="Mitreva M."/>
            <person name="Hou S."/>
            <person name="Chen J."/>
            <person name="Wollam A."/>
            <person name="Pepin K.H."/>
            <person name="Johnson M."/>
            <person name="Bhonagiri V."/>
            <person name="Zhang X."/>
            <person name="Suruliraj S."/>
            <person name="Warren W."/>
            <person name="Chinwalla A."/>
            <person name="Mardis E.R."/>
            <person name="Wilson R.K."/>
        </authorList>
    </citation>
    <scope>NUCLEOTIDE SEQUENCE [LARGE SCALE GENOMIC DNA]</scope>
    <source>
        <strain evidence="7 8">F0359</strain>
    </source>
</reference>
<dbReference type="HOGENOM" id="CLU_047948_2_0_9"/>
<dbReference type="PANTHER" id="PTHR47036">
    <property type="entry name" value="COBALT-FACTOR III C(17)-METHYLTRANSFERASE-RELATED"/>
    <property type="match status" value="1"/>
</dbReference>
<evidence type="ECO:0000259" key="6">
    <source>
        <dbReference type="Pfam" id="PF00590"/>
    </source>
</evidence>
<dbReference type="InterPro" id="IPR006363">
    <property type="entry name" value="Cbl_synth_CobJ/CibH_dom"/>
</dbReference>
<proteinExistence type="predicted"/>
<accession>E2ZC02</accession>
<keyword evidence="3 7" id="KW-0489">Methyltransferase</keyword>
<dbReference type="EC" id="2.1.1.131" evidence="7"/>
<dbReference type="Gene3D" id="3.40.1010.10">
    <property type="entry name" value="Cobalt-precorrin-4 Transmethylase, Domain 1"/>
    <property type="match status" value="1"/>
</dbReference>
<dbReference type="RefSeq" id="WP_006942297.1">
    <property type="nucleotide sequence ID" value="NZ_GL538208.1"/>
</dbReference>
<dbReference type="Gene3D" id="3.30.950.10">
    <property type="entry name" value="Methyltransferase, Cobalt-precorrin-4 Transmethylase, Domain 2"/>
    <property type="match status" value="1"/>
</dbReference>
<dbReference type="InterPro" id="IPR014776">
    <property type="entry name" value="4pyrrole_Mease_sub2"/>
</dbReference>
<dbReference type="NCBIfam" id="TIGR01466">
    <property type="entry name" value="cobJ_cbiH"/>
    <property type="match status" value="1"/>
</dbReference>
<dbReference type="GO" id="GO:0032259">
    <property type="term" value="P:methylation"/>
    <property type="evidence" value="ECO:0007669"/>
    <property type="project" value="UniProtKB-KW"/>
</dbReference>
<dbReference type="EMBL" id="AECS01000037">
    <property type="protein sequence ID" value="EFQ03989.1"/>
    <property type="molecule type" value="Genomic_DNA"/>
</dbReference>
<evidence type="ECO:0000256" key="4">
    <source>
        <dbReference type="ARBA" id="ARBA00022679"/>
    </source>
</evidence>
<gene>
    <name evidence="7" type="primary">cobJ</name>
    <name evidence="7" type="ORF">HMPREF9429_01172</name>
</gene>
<evidence type="ECO:0000256" key="2">
    <source>
        <dbReference type="ARBA" id="ARBA00022573"/>
    </source>
</evidence>
<dbReference type="InterPro" id="IPR035996">
    <property type="entry name" value="4pyrrol_Methylase_sf"/>
</dbReference>
<organism evidence="7 8">
    <name type="scientific">Megasphaera micronuciformis F0359</name>
    <dbReference type="NCBI Taxonomy" id="706434"/>
    <lineage>
        <taxon>Bacteria</taxon>
        <taxon>Bacillati</taxon>
        <taxon>Bacillota</taxon>
        <taxon>Negativicutes</taxon>
        <taxon>Veillonellales</taxon>
        <taxon>Veillonellaceae</taxon>
        <taxon>Megasphaera</taxon>
    </lineage>
</organism>
<keyword evidence="2" id="KW-0169">Cobalamin biosynthesis</keyword>
<keyword evidence="5" id="KW-0949">S-adenosyl-L-methionine</keyword>
<dbReference type="UniPathway" id="UPA00148"/>
<dbReference type="PANTHER" id="PTHR47036:SF1">
    <property type="entry name" value="COBALT-FACTOR III C(17)-METHYLTRANSFERASE-RELATED"/>
    <property type="match status" value="1"/>
</dbReference>
<protein>
    <submittedName>
        <fullName evidence="7">Precorrin-3B C(17)-methyltransferase</fullName>
        <ecNumber evidence="7">2.1.1.131</ecNumber>
    </submittedName>
</protein>
<evidence type="ECO:0000256" key="3">
    <source>
        <dbReference type="ARBA" id="ARBA00022603"/>
    </source>
</evidence>
<dbReference type="AlphaFoldDB" id="E2ZC02"/>
<dbReference type="CDD" id="cd11646">
    <property type="entry name" value="Precorrin_3B_C17_MT"/>
    <property type="match status" value="1"/>
</dbReference>
<dbReference type="OrthoDB" id="9772960at2"/>
<dbReference type="InterPro" id="IPR051810">
    <property type="entry name" value="Precorrin_MeTrfase"/>
</dbReference>